<feature type="signal peptide" evidence="1">
    <location>
        <begin position="1"/>
        <end position="21"/>
    </location>
</feature>
<dbReference type="AlphaFoldDB" id="A0A931E8W3"/>
<protein>
    <recommendedName>
        <fullName evidence="4">Beta-lactamase-inhibitor-like PepSY-like domain-containing protein</fullName>
    </recommendedName>
</protein>
<sequence length="145" mass="16131">MKKIIATLAVIFSLTTSATFAYDGKDVNQSVLKSFKKEFAGAENATWQEVGSGILRVTFNYQHKNVSAFFDADGDVIATSTFVSEEHLPLPVLKAVNEKYSDFKKTEIVEYTMDNETKYLITIVNGNENMVLKVGGNGSIEVYKR</sequence>
<evidence type="ECO:0000313" key="2">
    <source>
        <dbReference type="EMBL" id="MBG9377450.1"/>
    </source>
</evidence>
<dbReference type="Gene3D" id="3.10.450.360">
    <property type="match status" value="1"/>
</dbReference>
<dbReference type="Proteomes" id="UP000628448">
    <property type="component" value="Unassembled WGS sequence"/>
</dbReference>
<name>A0A931E8W3_9BACT</name>
<proteinExistence type="predicted"/>
<dbReference type="EMBL" id="JADWYR010000002">
    <property type="protein sequence ID" value="MBG9377450.1"/>
    <property type="molecule type" value="Genomic_DNA"/>
</dbReference>
<feature type="chain" id="PRO_5037411774" description="Beta-lactamase-inhibitor-like PepSY-like domain-containing protein" evidence="1">
    <location>
        <begin position="22"/>
        <end position="145"/>
    </location>
</feature>
<dbReference type="SUPFAM" id="SSF160574">
    <property type="entry name" value="BT0923-like"/>
    <property type="match status" value="1"/>
</dbReference>
<evidence type="ECO:0000256" key="1">
    <source>
        <dbReference type="SAM" id="SignalP"/>
    </source>
</evidence>
<reference evidence="2" key="1">
    <citation type="submission" date="2020-11" db="EMBL/GenBank/DDBJ databases">
        <title>Bacterial whole genome sequence for Panacibacter sp. DH6.</title>
        <authorList>
            <person name="Le V."/>
            <person name="Ko S."/>
            <person name="Ahn C.-Y."/>
            <person name="Oh H.-M."/>
        </authorList>
    </citation>
    <scope>NUCLEOTIDE SEQUENCE</scope>
    <source>
        <strain evidence="2">DH6</strain>
    </source>
</reference>
<keyword evidence="3" id="KW-1185">Reference proteome</keyword>
<organism evidence="2 3">
    <name type="scientific">Panacibacter microcysteis</name>
    <dbReference type="NCBI Taxonomy" id="2793269"/>
    <lineage>
        <taxon>Bacteria</taxon>
        <taxon>Pseudomonadati</taxon>
        <taxon>Bacteroidota</taxon>
        <taxon>Chitinophagia</taxon>
        <taxon>Chitinophagales</taxon>
        <taxon>Chitinophagaceae</taxon>
        <taxon>Panacibacter</taxon>
    </lineage>
</organism>
<comment type="caution">
    <text evidence="2">The sequence shown here is derived from an EMBL/GenBank/DDBJ whole genome shotgun (WGS) entry which is preliminary data.</text>
</comment>
<dbReference type="RefSeq" id="WP_196991531.1">
    <property type="nucleotide sequence ID" value="NZ_JADWYR010000002.1"/>
</dbReference>
<gene>
    <name evidence="2" type="ORF">I5907_14495</name>
</gene>
<keyword evidence="1" id="KW-0732">Signal</keyword>
<accession>A0A931E8W3</accession>
<evidence type="ECO:0008006" key="4">
    <source>
        <dbReference type="Google" id="ProtNLM"/>
    </source>
</evidence>
<evidence type="ECO:0000313" key="3">
    <source>
        <dbReference type="Proteomes" id="UP000628448"/>
    </source>
</evidence>